<dbReference type="EMBL" id="BMHE01000005">
    <property type="protein sequence ID" value="GGI46035.1"/>
    <property type="molecule type" value="Genomic_DNA"/>
</dbReference>
<feature type="domain" description="HTH cro/C1-type" evidence="2">
    <location>
        <begin position="13"/>
        <end position="67"/>
    </location>
</feature>
<evidence type="ECO:0000313" key="4">
    <source>
        <dbReference type="Proteomes" id="UP000615455"/>
    </source>
</evidence>
<dbReference type="SUPFAM" id="SSF47413">
    <property type="entry name" value="lambda repressor-like DNA-binding domains"/>
    <property type="match status" value="1"/>
</dbReference>
<dbReference type="Pfam" id="PF01381">
    <property type="entry name" value="HTH_3"/>
    <property type="match status" value="1"/>
</dbReference>
<reference evidence="4" key="1">
    <citation type="journal article" date="2019" name="Int. J. Syst. Evol. Microbiol.">
        <title>The Global Catalogue of Microorganisms (GCM) 10K type strain sequencing project: providing services to taxonomists for standard genome sequencing and annotation.</title>
        <authorList>
            <consortium name="The Broad Institute Genomics Platform"/>
            <consortium name="The Broad Institute Genome Sequencing Center for Infectious Disease"/>
            <person name="Wu L."/>
            <person name="Ma J."/>
        </authorList>
    </citation>
    <scope>NUCLEOTIDE SEQUENCE [LARGE SCALE GENOMIC DNA]</scope>
    <source>
        <strain evidence="4">CGMCC 1.15043</strain>
    </source>
</reference>
<gene>
    <name evidence="3" type="ORF">GCM10008018_15110</name>
</gene>
<evidence type="ECO:0000256" key="1">
    <source>
        <dbReference type="ARBA" id="ARBA00023125"/>
    </source>
</evidence>
<accession>A0ABQ2BRQ4</accession>
<proteinExistence type="predicted"/>
<sequence length="128" mass="15048">MRDDTYLKYGDRIAQLREKRGLTQEELSNKIGISRAALSHYETSRREPDYETINKFANFFNVTVDYLLGRTDQPEMVLDRDVREFVEHLDLTDESILKKFSLTVDGRRLTPAEAKRFIAFVRAERSLE</sequence>
<evidence type="ECO:0000313" key="3">
    <source>
        <dbReference type="EMBL" id="GGI46035.1"/>
    </source>
</evidence>
<dbReference type="CDD" id="cd00093">
    <property type="entry name" value="HTH_XRE"/>
    <property type="match status" value="1"/>
</dbReference>
<dbReference type="Proteomes" id="UP000615455">
    <property type="component" value="Unassembled WGS sequence"/>
</dbReference>
<protein>
    <recommendedName>
        <fullName evidence="2">HTH cro/C1-type domain-containing protein</fullName>
    </recommendedName>
</protein>
<dbReference type="PANTHER" id="PTHR46558:SF11">
    <property type="entry name" value="HTH-TYPE TRANSCRIPTIONAL REGULATOR XRE"/>
    <property type="match status" value="1"/>
</dbReference>
<dbReference type="PANTHER" id="PTHR46558">
    <property type="entry name" value="TRACRIPTIONAL REGULATORY PROTEIN-RELATED-RELATED"/>
    <property type="match status" value="1"/>
</dbReference>
<dbReference type="InterPro" id="IPR010982">
    <property type="entry name" value="Lambda_DNA-bd_dom_sf"/>
</dbReference>
<comment type="caution">
    <text evidence="3">The sequence shown here is derived from an EMBL/GenBank/DDBJ whole genome shotgun (WGS) entry which is preliminary data.</text>
</comment>
<organism evidence="3 4">
    <name type="scientific">Paenibacillus marchantiophytorum</name>
    <dbReference type="NCBI Taxonomy" id="1619310"/>
    <lineage>
        <taxon>Bacteria</taxon>
        <taxon>Bacillati</taxon>
        <taxon>Bacillota</taxon>
        <taxon>Bacilli</taxon>
        <taxon>Bacillales</taxon>
        <taxon>Paenibacillaceae</taxon>
        <taxon>Paenibacillus</taxon>
    </lineage>
</organism>
<dbReference type="Gene3D" id="1.10.260.40">
    <property type="entry name" value="lambda repressor-like DNA-binding domains"/>
    <property type="match status" value="1"/>
</dbReference>
<dbReference type="InterPro" id="IPR001387">
    <property type="entry name" value="Cro/C1-type_HTH"/>
</dbReference>
<keyword evidence="1" id="KW-0238">DNA-binding</keyword>
<dbReference type="PROSITE" id="PS50943">
    <property type="entry name" value="HTH_CROC1"/>
    <property type="match status" value="1"/>
</dbReference>
<name>A0ABQ2BRQ4_9BACL</name>
<evidence type="ECO:0000259" key="2">
    <source>
        <dbReference type="PROSITE" id="PS50943"/>
    </source>
</evidence>
<dbReference type="SMART" id="SM00530">
    <property type="entry name" value="HTH_XRE"/>
    <property type="match status" value="1"/>
</dbReference>
<keyword evidence="4" id="KW-1185">Reference proteome</keyword>